<organism evidence="2 3">
    <name type="scientific">Epichloe festucae (strain Fl1)</name>
    <dbReference type="NCBI Taxonomy" id="877507"/>
    <lineage>
        <taxon>Eukaryota</taxon>
        <taxon>Fungi</taxon>
        <taxon>Dikarya</taxon>
        <taxon>Ascomycota</taxon>
        <taxon>Pezizomycotina</taxon>
        <taxon>Sordariomycetes</taxon>
        <taxon>Hypocreomycetidae</taxon>
        <taxon>Hypocreales</taxon>
        <taxon>Clavicipitaceae</taxon>
        <taxon>Epichloe</taxon>
    </lineage>
</organism>
<feature type="compositionally biased region" description="Polar residues" evidence="1">
    <location>
        <begin position="14"/>
        <end position="27"/>
    </location>
</feature>
<feature type="region of interest" description="Disordered" evidence="1">
    <location>
        <begin position="1"/>
        <end position="232"/>
    </location>
</feature>
<dbReference type="Pfam" id="PF08297">
    <property type="entry name" value="U3_snoRNA_assoc"/>
    <property type="match status" value="1"/>
</dbReference>
<feature type="compositionally biased region" description="Basic and acidic residues" evidence="1">
    <location>
        <begin position="211"/>
        <end position="226"/>
    </location>
</feature>
<evidence type="ECO:0000313" key="3">
    <source>
        <dbReference type="Proteomes" id="UP000594364"/>
    </source>
</evidence>
<feature type="compositionally biased region" description="Basic and acidic residues" evidence="1">
    <location>
        <begin position="37"/>
        <end position="53"/>
    </location>
</feature>
<evidence type="ECO:0000313" key="2">
    <source>
        <dbReference type="EMBL" id="QPH02055.1"/>
    </source>
</evidence>
<proteinExistence type="predicted"/>
<dbReference type="AlphaFoldDB" id="A0A7S9KTH8"/>
<dbReference type="GO" id="GO:0030515">
    <property type="term" value="F:snoRNA binding"/>
    <property type="evidence" value="ECO:0007669"/>
    <property type="project" value="InterPro"/>
</dbReference>
<dbReference type="Proteomes" id="UP000594364">
    <property type="component" value="Chromosome 3"/>
</dbReference>
<feature type="compositionally biased region" description="Basic and acidic residues" evidence="1">
    <location>
        <begin position="131"/>
        <end position="147"/>
    </location>
</feature>
<name>A0A7S9KTH8_EPIFF</name>
<evidence type="ECO:0000256" key="1">
    <source>
        <dbReference type="SAM" id="MobiDB-lite"/>
    </source>
</evidence>
<dbReference type="GO" id="GO:0006364">
    <property type="term" value="P:rRNA processing"/>
    <property type="evidence" value="ECO:0007669"/>
    <property type="project" value="InterPro"/>
</dbReference>
<feature type="region of interest" description="Disordered" evidence="1">
    <location>
        <begin position="251"/>
        <end position="275"/>
    </location>
</feature>
<reference evidence="2 3" key="1">
    <citation type="journal article" date="2018" name="PLoS Genet.">
        <title>Repeat elements organise 3D genome structure and mediate transcription in the filamentous fungus Epichloe festucae.</title>
        <authorList>
            <person name="Winter D.J."/>
            <person name="Ganley A.R.D."/>
            <person name="Young C.A."/>
            <person name="Liachko I."/>
            <person name="Schardl C.L."/>
            <person name="Dupont P.Y."/>
            <person name="Berry D."/>
            <person name="Ram A."/>
            <person name="Scott B."/>
            <person name="Cox M.P."/>
        </authorList>
    </citation>
    <scope>NUCLEOTIDE SEQUENCE [LARGE SCALE GENOMIC DNA]</scope>
    <source>
        <strain evidence="2 3">Fl1</strain>
    </source>
</reference>
<dbReference type="InterPro" id="IPR013268">
    <property type="entry name" value="UTP16"/>
</dbReference>
<gene>
    <name evidence="2" type="ORF">C2857_006261</name>
</gene>
<sequence>MPVQTRKRKAALAESSQAGPSTGNNTLTKRRKNLPVRSKEDEAAAAKEEEKLKGNVVTFDDQGNADKELAVPATDPAAPLLRQDESGASDSDEAPEAVSTSKVAKEMMESAQAVKKMAQEQAAASKKRRQQRDALFKQQASERKDANPVDDVPCLPATGRKRAERTAIPDVLPAEFLADSSSEEDEEDASRSRDQGDASGSTRRGRSIPSIEKRLARQGRGPRDEAIGSTVYRVSRDVDARLAPKVRKYARSSKHALLKRGREPVKGAGSSFFRK</sequence>
<evidence type="ECO:0008006" key="4">
    <source>
        <dbReference type="Google" id="ProtNLM"/>
    </source>
</evidence>
<accession>A0A7S9KTH8</accession>
<protein>
    <recommendedName>
        <fullName evidence="4">U3 snoRNA associated</fullName>
    </recommendedName>
</protein>
<dbReference type="OrthoDB" id="5245631at2759"/>
<dbReference type="EMBL" id="CP031387">
    <property type="protein sequence ID" value="QPH02055.1"/>
    <property type="molecule type" value="Genomic_DNA"/>
</dbReference>
<keyword evidence="3" id="KW-1185">Reference proteome</keyword>
<feature type="compositionally biased region" description="Basic residues" evidence="1">
    <location>
        <begin position="1"/>
        <end position="10"/>
    </location>
</feature>